<name>A0A6J6FAQ3_9ZZZZ</name>
<feature type="region of interest" description="Disordered" evidence="2">
    <location>
        <begin position="27"/>
        <end position="65"/>
    </location>
</feature>
<accession>A0A6J6FAQ3</accession>
<evidence type="ECO:0000313" key="4">
    <source>
        <dbReference type="EMBL" id="CAB4585317.1"/>
    </source>
</evidence>
<keyword evidence="1" id="KW-0732">Signal</keyword>
<dbReference type="PROSITE" id="PS51257">
    <property type="entry name" value="PROKAR_LIPOPROTEIN"/>
    <property type="match status" value="1"/>
</dbReference>
<dbReference type="EMBL" id="CAEZSR010000182">
    <property type="protein sequence ID" value="CAB4585317.1"/>
    <property type="molecule type" value="Genomic_DNA"/>
</dbReference>
<dbReference type="Pfam" id="PF12849">
    <property type="entry name" value="PBP_like_2"/>
    <property type="match status" value="1"/>
</dbReference>
<feature type="compositionally biased region" description="Low complexity" evidence="2">
    <location>
        <begin position="32"/>
        <end position="65"/>
    </location>
</feature>
<dbReference type="PANTHER" id="PTHR30570:SF1">
    <property type="entry name" value="PHOSPHATE-BINDING PROTEIN PSTS"/>
    <property type="match status" value="1"/>
</dbReference>
<evidence type="ECO:0000259" key="3">
    <source>
        <dbReference type="Pfam" id="PF12849"/>
    </source>
</evidence>
<dbReference type="InterPro" id="IPR024370">
    <property type="entry name" value="PBP_domain"/>
</dbReference>
<evidence type="ECO:0000256" key="2">
    <source>
        <dbReference type="SAM" id="MobiDB-lite"/>
    </source>
</evidence>
<reference evidence="4" key="1">
    <citation type="submission" date="2020-05" db="EMBL/GenBank/DDBJ databases">
        <authorList>
            <person name="Chiriac C."/>
            <person name="Salcher M."/>
            <person name="Ghai R."/>
            <person name="Kavagutti S V."/>
        </authorList>
    </citation>
    <scope>NUCLEOTIDE SEQUENCE</scope>
</reference>
<dbReference type="AlphaFoldDB" id="A0A6J6FAQ3"/>
<dbReference type="InterPro" id="IPR050811">
    <property type="entry name" value="Phosphate_ABC_transporter"/>
</dbReference>
<evidence type="ECO:0000256" key="1">
    <source>
        <dbReference type="ARBA" id="ARBA00022729"/>
    </source>
</evidence>
<sequence length="375" mass="38497">MNISKRRLAIAGLISISLVAAACGGDEETAETTEAPAAETTAAPAADTTEAPAADTTEAPAADTTAAPAEGGELELAAGEVFVTGSSTVEPVSIRVGELAAELSGGDLAVTVEGPGTGDGFQKFCEGGADVTGASRPIRDEEAQACADAGIEFVELEVAFDGLTVATSPANTAIECLDNAALYALLGPESEGFENWSDANDLATEVGSNYVPFPDAPLVVNGPGEESGTYDSFVEFAIADIAEERGTDEFTRADYASSPNDNLIVEGIEGADTSLGWVGYAFYKAEQGRMKSIAIEGEDGTCVAPTDETIADGSYPYSRSLYIYVNTASAAENPAVASYVELYLSDQGLIDQVGAAGYVSLPPDRVEATRSAWSA</sequence>
<protein>
    <submittedName>
        <fullName evidence="4">Unannotated protein</fullName>
    </submittedName>
</protein>
<dbReference type="PANTHER" id="PTHR30570">
    <property type="entry name" value="PERIPLASMIC PHOSPHATE BINDING COMPONENT OF PHOSPHATE ABC TRANSPORTER"/>
    <property type="match status" value="1"/>
</dbReference>
<feature type="domain" description="PBP" evidence="3">
    <location>
        <begin position="64"/>
        <end position="346"/>
    </location>
</feature>
<proteinExistence type="predicted"/>
<organism evidence="4">
    <name type="scientific">freshwater metagenome</name>
    <dbReference type="NCBI Taxonomy" id="449393"/>
    <lineage>
        <taxon>unclassified sequences</taxon>
        <taxon>metagenomes</taxon>
        <taxon>ecological metagenomes</taxon>
    </lineage>
</organism>
<gene>
    <name evidence="4" type="ORF">UFOPK1493_03365</name>
</gene>
<dbReference type="Gene3D" id="3.40.190.10">
    <property type="entry name" value="Periplasmic binding protein-like II"/>
    <property type="match status" value="2"/>
</dbReference>
<dbReference type="SUPFAM" id="SSF53850">
    <property type="entry name" value="Periplasmic binding protein-like II"/>
    <property type="match status" value="1"/>
</dbReference>